<keyword evidence="4" id="KW-0808">Transferase</keyword>
<evidence type="ECO:0000256" key="2">
    <source>
        <dbReference type="ARBA" id="ARBA00010488"/>
    </source>
</evidence>
<dbReference type="InterPro" id="IPR043148">
    <property type="entry name" value="TagF_C"/>
</dbReference>
<comment type="subcellular location">
    <subcellularLocation>
        <location evidence="1">Cell membrane</location>
        <topology evidence="1">Peripheral membrane protein</topology>
    </subcellularLocation>
</comment>
<dbReference type="EMBL" id="JAKIJS010000001">
    <property type="protein sequence ID" value="MCF6138778.1"/>
    <property type="molecule type" value="Genomic_DNA"/>
</dbReference>
<gene>
    <name evidence="7" type="ORF">L2716_13660</name>
</gene>
<evidence type="ECO:0000313" key="8">
    <source>
        <dbReference type="Proteomes" id="UP001649381"/>
    </source>
</evidence>
<dbReference type="InterPro" id="IPR043149">
    <property type="entry name" value="TagF_N"/>
</dbReference>
<comment type="caution">
    <text evidence="7">The sequence shown here is derived from an EMBL/GenBank/DDBJ whole genome shotgun (WGS) entry which is preliminary data.</text>
</comment>
<accession>A0ABS9H196</accession>
<dbReference type="PANTHER" id="PTHR37316">
    <property type="entry name" value="TEICHOIC ACID GLYCEROL-PHOSPHATE PRIMASE"/>
    <property type="match status" value="1"/>
</dbReference>
<dbReference type="Gene3D" id="3.40.50.12580">
    <property type="match status" value="1"/>
</dbReference>
<dbReference type="InterPro" id="IPR051612">
    <property type="entry name" value="Teichoic_Acid_Biosynth"/>
</dbReference>
<organism evidence="7 8">
    <name type="scientific">Pseudalkalibacillus berkeleyi</name>
    <dbReference type="NCBI Taxonomy" id="1069813"/>
    <lineage>
        <taxon>Bacteria</taxon>
        <taxon>Bacillati</taxon>
        <taxon>Bacillota</taxon>
        <taxon>Bacilli</taxon>
        <taxon>Bacillales</taxon>
        <taxon>Fictibacillaceae</taxon>
        <taxon>Pseudalkalibacillus</taxon>
    </lineage>
</organism>
<keyword evidence="5" id="KW-0777">Teichoic acid biosynthesis</keyword>
<proteinExistence type="inferred from homology"/>
<comment type="similarity">
    <text evidence="2">Belongs to the CDP-glycerol glycerophosphotransferase family.</text>
</comment>
<dbReference type="RefSeq" id="WP_236337882.1">
    <property type="nucleotide sequence ID" value="NZ_JAKIJS010000001.1"/>
</dbReference>
<keyword evidence="6" id="KW-0472">Membrane</keyword>
<dbReference type="InterPro" id="IPR007554">
    <property type="entry name" value="Glycerophosphate_synth"/>
</dbReference>
<dbReference type="SUPFAM" id="SSF53756">
    <property type="entry name" value="UDP-Glycosyltransferase/glycogen phosphorylase"/>
    <property type="match status" value="1"/>
</dbReference>
<keyword evidence="3" id="KW-1003">Cell membrane</keyword>
<evidence type="ECO:0000256" key="4">
    <source>
        <dbReference type="ARBA" id="ARBA00022679"/>
    </source>
</evidence>
<dbReference type="PANTHER" id="PTHR37316:SF1">
    <property type="entry name" value="TEICHOIC ACID GLYCEROL-PHOSPHATE PRIMASE"/>
    <property type="match status" value="1"/>
</dbReference>
<protein>
    <submittedName>
        <fullName evidence="7">CDP-glycerol glycerophosphotransferase family protein</fullName>
    </submittedName>
</protein>
<evidence type="ECO:0000256" key="3">
    <source>
        <dbReference type="ARBA" id="ARBA00022475"/>
    </source>
</evidence>
<name>A0ABS9H196_9BACL</name>
<evidence type="ECO:0000256" key="6">
    <source>
        <dbReference type="ARBA" id="ARBA00023136"/>
    </source>
</evidence>
<evidence type="ECO:0000256" key="1">
    <source>
        <dbReference type="ARBA" id="ARBA00004202"/>
    </source>
</evidence>
<dbReference type="Pfam" id="PF04464">
    <property type="entry name" value="Glyphos_transf"/>
    <property type="match status" value="1"/>
</dbReference>
<evidence type="ECO:0000256" key="5">
    <source>
        <dbReference type="ARBA" id="ARBA00022944"/>
    </source>
</evidence>
<keyword evidence="8" id="KW-1185">Reference proteome</keyword>
<dbReference type="Proteomes" id="UP001649381">
    <property type="component" value="Unassembled WGS sequence"/>
</dbReference>
<reference evidence="7 8" key="1">
    <citation type="submission" date="2022-01" db="EMBL/GenBank/DDBJ databases">
        <title>Alkalihalobacillus sp. EGI L200015, a novel bacterium isolated from a salt lake sediment.</title>
        <authorList>
            <person name="Gao L."/>
            <person name="Fang B.-Z."/>
            <person name="Li W.-J."/>
        </authorList>
    </citation>
    <scope>NUCLEOTIDE SEQUENCE [LARGE SCALE GENOMIC DNA]</scope>
    <source>
        <strain evidence="7 8">KCTC 12718</strain>
    </source>
</reference>
<sequence length="388" mass="45937">MAREFAIWLYLEFFKAIFRVCNLFPLKENKVTFVVSFSQNPEYIYEEMKRQHIQYKSVFICTKRTFPYFQKRYPEIDLYEFESANPIEAIKSIYHIATSKFIIIDNYYGFLSVTEFKQGVKCIQLWHAAGALKKFALQDRTISHRSKNAKLRFEKVYSKFDKVVVGSDALTEVYKEAFNLKDDKVLKTGIPRTDFFYDTHQKNRMVQKIYAENPKLKNKKVILYAPTFRDNHLDDYHIKLDIKRMQKELGDEYVLIVRLHPAVNQVEEFGNMFSDFVYDYSAHPNVNELLLITDVLITDYSSIPFEFSLLEKPMIFFPYDLKEYEGERGVWSGYGQMVPGPIVFSTHEIISLIKDEQFDLELVRAFSEKWNSYSRGESSKKFVNQIFS</sequence>
<evidence type="ECO:0000313" key="7">
    <source>
        <dbReference type="EMBL" id="MCF6138778.1"/>
    </source>
</evidence>
<dbReference type="Gene3D" id="3.40.50.11820">
    <property type="match status" value="1"/>
</dbReference>